<dbReference type="GO" id="GO:0006520">
    <property type="term" value="P:amino acid metabolic process"/>
    <property type="evidence" value="ECO:0007669"/>
    <property type="project" value="InterPro"/>
</dbReference>
<reference evidence="9 10" key="1">
    <citation type="submission" date="2016-10" db="EMBL/GenBank/DDBJ databases">
        <authorList>
            <person name="de Groot N.N."/>
        </authorList>
    </citation>
    <scope>NUCLEOTIDE SEQUENCE [LARGE SCALE GENOMIC DNA]</scope>
    <source>
        <strain evidence="9 10">CPCC 202699</strain>
    </source>
</reference>
<dbReference type="EMBL" id="FNON01000003">
    <property type="protein sequence ID" value="SDX69981.1"/>
    <property type="molecule type" value="Genomic_DNA"/>
</dbReference>
<organism evidence="9 10">
    <name type="scientific">Amycolatopsis xylanica</name>
    <dbReference type="NCBI Taxonomy" id="589385"/>
    <lineage>
        <taxon>Bacteria</taxon>
        <taxon>Bacillati</taxon>
        <taxon>Actinomycetota</taxon>
        <taxon>Actinomycetes</taxon>
        <taxon>Pseudonocardiales</taxon>
        <taxon>Pseudonocardiaceae</taxon>
        <taxon>Amycolatopsis</taxon>
    </lineage>
</organism>
<evidence type="ECO:0000313" key="9">
    <source>
        <dbReference type="EMBL" id="SDX69981.1"/>
    </source>
</evidence>
<dbReference type="GO" id="GO:0030170">
    <property type="term" value="F:pyridoxal phosphate binding"/>
    <property type="evidence" value="ECO:0007669"/>
    <property type="project" value="InterPro"/>
</dbReference>
<dbReference type="InterPro" id="IPR002129">
    <property type="entry name" value="PyrdxlP-dep_de-COase"/>
</dbReference>
<protein>
    <submittedName>
        <fullName evidence="9">Aromatic-L-amino-acid decarboxylase</fullName>
    </submittedName>
</protein>
<evidence type="ECO:0000256" key="7">
    <source>
        <dbReference type="PIRSR" id="PIRSR602129-50"/>
    </source>
</evidence>
<dbReference type="GO" id="GO:0005737">
    <property type="term" value="C:cytoplasm"/>
    <property type="evidence" value="ECO:0007669"/>
    <property type="project" value="TreeGrafter"/>
</dbReference>
<evidence type="ECO:0000256" key="4">
    <source>
        <dbReference type="ARBA" id="ARBA00022898"/>
    </source>
</evidence>
<dbReference type="PANTHER" id="PTHR11999">
    <property type="entry name" value="GROUP II PYRIDOXAL-5-PHOSPHATE DECARBOXYLASE"/>
    <property type="match status" value="1"/>
</dbReference>
<name>A0A1H3DUD4_9PSEU</name>
<dbReference type="InterPro" id="IPR015422">
    <property type="entry name" value="PyrdxlP-dep_Trfase_small"/>
</dbReference>
<dbReference type="AlphaFoldDB" id="A0A1H3DUD4"/>
<dbReference type="InterPro" id="IPR015424">
    <property type="entry name" value="PyrdxlP-dep_Trfase"/>
</dbReference>
<comment type="similarity">
    <text evidence="2 8">Belongs to the group II decarboxylase family.</text>
</comment>
<sequence>MSEEPGDWAPAQFEEHGRELLAVLREHFESIRQVPVTVPSDTGDLSASLLSELPEQGVDFERVLTDTRELVLPYLVHWNHPSFHGYFSNSASFPGVLAETMTAALNVNAMLWKSGPAASALERVVLGWISEMVGYPEDSDSVLVNGASLATLYALAAARDAALGPSVRVEGLAGRDLPVLRLYTSDQAHSSVDKAAITLGFGTANLVKIPSDDQYRMRPDALEAAISADLANGFKPVAVVASVGTTSVGAADPVTAIADVCERNGVWLHVDAAFGGFWRLAPSLADQVEDLSLADSLVVNPHKTLYIPMEASALYCRHRGALADTFRLVAEYLKSAQDEHTVDYMNLTPQLGRSFRALKLWWVIRTFGRAGLAERLEHSVQLANWLREAVAEEPLWRVPVDSIYPLVCLRFEPSGDREVNDWLNAEIVEEVNASGEAFISHTVIDDGYVIRVSIGNIHTTRADVERLWRALREIAARRFAMPRAA</sequence>
<dbReference type="RefSeq" id="WP_091289592.1">
    <property type="nucleotide sequence ID" value="NZ_FNON01000003.1"/>
</dbReference>
<keyword evidence="5" id="KW-0045">Antibiotic biosynthesis</keyword>
<proteinExistence type="inferred from homology"/>
<dbReference type="PRINTS" id="PR00800">
    <property type="entry name" value="YHDCRBOXLASE"/>
</dbReference>
<dbReference type="Gene3D" id="3.90.1150.10">
    <property type="entry name" value="Aspartate Aminotransferase, domain 1"/>
    <property type="match status" value="1"/>
</dbReference>
<dbReference type="Pfam" id="PF00282">
    <property type="entry name" value="Pyridoxal_deC"/>
    <property type="match status" value="1"/>
</dbReference>
<evidence type="ECO:0000256" key="6">
    <source>
        <dbReference type="ARBA" id="ARBA00023239"/>
    </source>
</evidence>
<keyword evidence="4 7" id="KW-0663">Pyridoxal phosphate</keyword>
<feature type="modified residue" description="N6-(pyridoxal phosphate)lysine" evidence="7">
    <location>
        <position position="303"/>
    </location>
</feature>
<dbReference type="Gene3D" id="1.20.1340.10">
    <property type="entry name" value="dopa decarboxylase, N-terminal domain"/>
    <property type="match status" value="1"/>
</dbReference>
<dbReference type="OrthoDB" id="3335676at2"/>
<dbReference type="GO" id="GO:0019752">
    <property type="term" value="P:carboxylic acid metabolic process"/>
    <property type="evidence" value="ECO:0007669"/>
    <property type="project" value="InterPro"/>
</dbReference>
<dbReference type="Gene3D" id="3.40.640.10">
    <property type="entry name" value="Type I PLP-dependent aspartate aminotransferase-like (Major domain)"/>
    <property type="match status" value="1"/>
</dbReference>
<dbReference type="STRING" id="589385.SAMN05421504_103529"/>
<evidence type="ECO:0000256" key="2">
    <source>
        <dbReference type="ARBA" id="ARBA00009533"/>
    </source>
</evidence>
<dbReference type="GO" id="GO:0017000">
    <property type="term" value="P:antibiotic biosynthetic process"/>
    <property type="evidence" value="ECO:0007669"/>
    <property type="project" value="UniProtKB-KW"/>
</dbReference>
<dbReference type="PANTHER" id="PTHR11999:SF70">
    <property type="entry name" value="MIP05841P"/>
    <property type="match status" value="1"/>
</dbReference>
<comment type="cofactor">
    <cofactor evidence="1 7 8">
        <name>pyridoxal 5'-phosphate</name>
        <dbReference type="ChEBI" id="CHEBI:597326"/>
    </cofactor>
</comment>
<keyword evidence="10" id="KW-1185">Reference proteome</keyword>
<evidence type="ECO:0000256" key="5">
    <source>
        <dbReference type="ARBA" id="ARBA00023194"/>
    </source>
</evidence>
<keyword evidence="3" id="KW-0210">Decarboxylase</keyword>
<evidence type="ECO:0000256" key="1">
    <source>
        <dbReference type="ARBA" id="ARBA00001933"/>
    </source>
</evidence>
<dbReference type="GO" id="GO:0004058">
    <property type="term" value="F:aromatic-L-amino-acid decarboxylase activity"/>
    <property type="evidence" value="ECO:0007669"/>
    <property type="project" value="UniProtKB-ARBA"/>
</dbReference>
<keyword evidence="6 8" id="KW-0456">Lyase</keyword>
<evidence type="ECO:0000313" key="10">
    <source>
        <dbReference type="Proteomes" id="UP000199515"/>
    </source>
</evidence>
<dbReference type="Proteomes" id="UP000199515">
    <property type="component" value="Unassembled WGS sequence"/>
</dbReference>
<evidence type="ECO:0000256" key="8">
    <source>
        <dbReference type="RuleBase" id="RU000382"/>
    </source>
</evidence>
<dbReference type="SUPFAM" id="SSF53383">
    <property type="entry name" value="PLP-dependent transferases"/>
    <property type="match status" value="1"/>
</dbReference>
<gene>
    <name evidence="9" type="ORF">SAMN05421504_103529</name>
</gene>
<dbReference type="InterPro" id="IPR015421">
    <property type="entry name" value="PyrdxlP-dep_Trfase_major"/>
</dbReference>
<dbReference type="InterPro" id="IPR010977">
    <property type="entry name" value="Aromatic_deC"/>
</dbReference>
<evidence type="ECO:0000256" key="3">
    <source>
        <dbReference type="ARBA" id="ARBA00022793"/>
    </source>
</evidence>
<accession>A0A1H3DUD4</accession>